<evidence type="ECO:0000259" key="4">
    <source>
        <dbReference type="PROSITE" id="PS51736"/>
    </source>
</evidence>
<dbReference type="PROSITE" id="PS51736">
    <property type="entry name" value="RECOMBINASES_3"/>
    <property type="match status" value="1"/>
</dbReference>
<dbReference type="EMBL" id="STGY01000019">
    <property type="protein sequence ID" value="THV42709.1"/>
    <property type="molecule type" value="Genomic_DNA"/>
</dbReference>
<feature type="domain" description="Resolvase/invertase-type recombinase catalytic" evidence="4">
    <location>
        <begin position="60"/>
        <end position="208"/>
    </location>
</feature>
<name>A0A4S8QMP8_9ACTN</name>
<dbReference type="Pfam" id="PF00239">
    <property type="entry name" value="Resolvase"/>
    <property type="match status" value="1"/>
</dbReference>
<dbReference type="InterPro" id="IPR025827">
    <property type="entry name" value="Zn_ribbon_recom_dom"/>
</dbReference>
<dbReference type="Pfam" id="PF07508">
    <property type="entry name" value="Recombinase"/>
    <property type="match status" value="1"/>
</dbReference>
<dbReference type="InterPro" id="IPR036162">
    <property type="entry name" value="Resolvase-like_N_sf"/>
</dbReference>
<evidence type="ECO:0000259" key="5">
    <source>
        <dbReference type="PROSITE" id="PS51737"/>
    </source>
</evidence>
<dbReference type="AlphaFoldDB" id="A0A4S8QMP8"/>
<evidence type="ECO:0000313" key="6">
    <source>
        <dbReference type="EMBL" id="THV42709.1"/>
    </source>
</evidence>
<evidence type="ECO:0000256" key="2">
    <source>
        <dbReference type="ARBA" id="ARBA00023172"/>
    </source>
</evidence>
<dbReference type="Pfam" id="PF13408">
    <property type="entry name" value="Zn_ribbon_recom"/>
    <property type="match status" value="1"/>
</dbReference>
<dbReference type="Gene3D" id="3.40.50.1390">
    <property type="entry name" value="Resolvase, N-terminal catalytic domain"/>
    <property type="match status" value="1"/>
</dbReference>
<dbReference type="InterPro" id="IPR050639">
    <property type="entry name" value="SSR_resolvase"/>
</dbReference>
<proteinExistence type="predicted"/>
<feature type="compositionally biased region" description="Polar residues" evidence="3">
    <location>
        <begin position="27"/>
        <end position="36"/>
    </location>
</feature>
<dbReference type="Proteomes" id="UP000308760">
    <property type="component" value="Unassembled WGS sequence"/>
</dbReference>
<dbReference type="PANTHER" id="PTHR30461">
    <property type="entry name" value="DNA-INVERTASE FROM LAMBDOID PROPHAGE"/>
    <property type="match status" value="1"/>
</dbReference>
<evidence type="ECO:0000256" key="3">
    <source>
        <dbReference type="SAM" id="MobiDB-lite"/>
    </source>
</evidence>
<gene>
    <name evidence="6" type="ORF">FAB82_04810</name>
</gene>
<feature type="compositionally biased region" description="Low complexity" evidence="3">
    <location>
        <begin position="8"/>
        <end position="25"/>
    </location>
</feature>
<dbReference type="PANTHER" id="PTHR30461:SF2">
    <property type="entry name" value="SERINE RECOMBINASE PINE-RELATED"/>
    <property type="match status" value="1"/>
</dbReference>
<organism evidence="6 7">
    <name type="scientific">Glycomyces buryatensis</name>
    <dbReference type="NCBI Taxonomy" id="2570927"/>
    <lineage>
        <taxon>Bacteria</taxon>
        <taxon>Bacillati</taxon>
        <taxon>Actinomycetota</taxon>
        <taxon>Actinomycetes</taxon>
        <taxon>Glycomycetales</taxon>
        <taxon>Glycomycetaceae</taxon>
        <taxon>Glycomyces</taxon>
    </lineage>
</organism>
<dbReference type="GO" id="GO:0003677">
    <property type="term" value="F:DNA binding"/>
    <property type="evidence" value="ECO:0007669"/>
    <property type="project" value="UniProtKB-KW"/>
</dbReference>
<dbReference type="CDD" id="cd00338">
    <property type="entry name" value="Ser_Recombinase"/>
    <property type="match status" value="1"/>
</dbReference>
<comment type="caution">
    <text evidence="6">The sequence shown here is derived from an EMBL/GenBank/DDBJ whole genome shotgun (WGS) entry which is preliminary data.</text>
</comment>
<protein>
    <submittedName>
        <fullName evidence="6">Recombinase family protein</fullName>
    </submittedName>
</protein>
<keyword evidence="7" id="KW-1185">Reference proteome</keyword>
<dbReference type="Gene3D" id="3.90.1750.20">
    <property type="entry name" value="Putative Large Serine Recombinase, Chain B, Domain 2"/>
    <property type="match status" value="1"/>
</dbReference>
<feature type="domain" description="Recombinase" evidence="5">
    <location>
        <begin position="216"/>
        <end position="334"/>
    </location>
</feature>
<reference evidence="6 7" key="2">
    <citation type="submission" date="2019-05" db="EMBL/GenBank/DDBJ databases">
        <title>Glycomyces buryatensis sp. nov.</title>
        <authorList>
            <person name="Nikitina E."/>
        </authorList>
    </citation>
    <scope>NUCLEOTIDE SEQUENCE [LARGE SCALE GENOMIC DNA]</scope>
    <source>
        <strain evidence="6 7">18</strain>
    </source>
</reference>
<dbReference type="GO" id="GO:0000150">
    <property type="term" value="F:DNA strand exchange activity"/>
    <property type="evidence" value="ECO:0007669"/>
    <property type="project" value="InterPro"/>
</dbReference>
<dbReference type="InterPro" id="IPR006119">
    <property type="entry name" value="Resolv_N"/>
</dbReference>
<feature type="region of interest" description="Disordered" evidence="3">
    <location>
        <begin position="1"/>
        <end position="45"/>
    </location>
</feature>
<dbReference type="PROSITE" id="PS51737">
    <property type="entry name" value="RECOMBINASE_DNA_BIND"/>
    <property type="match status" value="1"/>
</dbReference>
<keyword evidence="1" id="KW-0238">DNA-binding</keyword>
<dbReference type="InterPro" id="IPR011109">
    <property type="entry name" value="DNA_bind_recombinase_dom"/>
</dbReference>
<dbReference type="SUPFAM" id="SSF53041">
    <property type="entry name" value="Resolvase-like"/>
    <property type="match status" value="1"/>
</dbReference>
<keyword evidence="2" id="KW-0233">DNA recombination</keyword>
<evidence type="ECO:0000256" key="1">
    <source>
        <dbReference type="ARBA" id="ARBA00023125"/>
    </source>
</evidence>
<dbReference type="InterPro" id="IPR038109">
    <property type="entry name" value="DNA_bind_recomb_sf"/>
</dbReference>
<sequence>MSPPPPTTASTHPANRAAAMSRANRPGSMSKSTGQSYLPLGQPTRRCDHKDDIQYLVSKRVLGVLRISRDTDESTSIERQREHIEMYCRLRGYTLIDWSEDPGVSGATSPFEREGFGPWLNDPLKMSTYDLVCAWKLDRFGRNVGEFLKLAAFLTANGKEIATTDGTVDTTTPHGKFFTTIISAMAEWERDVISMRTKDSRAKLRSVGRWAGGITPFGYRAVKNLEGEGYVLDTDPETAPIAREIIQRATDGKSLNSICIDLNKRGIPSPRGDKWATNTMRNYLRSRRPLGQGVGRDGDVIRGMDGVPTQFGPPLIEKRDWDRLQGVLDTRAKPKAWARKGKPALLSQIAYCSVCGEKMYIKRRGDRADHPGYYWCRTSSCKRQSVRADQLDTLVSHGALMALWKIPETKRQFIPGVDHTEQLGEAEEARDYLIAQAASRTGSAREPWERQIAAQEERVATLAAMPRVEAHYDYVPTGRTYGEAWRAGVDDIERGELLRRTGLRVFVLPFGLTRWSWPDDLAAQLKDGSSRMSYVDHTGDRSDEHARWHGRKPPIIMRGNVIEATDTRPEDAADLLVRVFPIPDA</sequence>
<dbReference type="OrthoDB" id="4367319at2"/>
<evidence type="ECO:0000313" key="7">
    <source>
        <dbReference type="Proteomes" id="UP000308760"/>
    </source>
</evidence>
<dbReference type="SMART" id="SM00857">
    <property type="entry name" value="Resolvase"/>
    <property type="match status" value="1"/>
</dbReference>
<accession>A0A4S8QMP8</accession>
<reference evidence="7" key="1">
    <citation type="submission" date="2019-04" db="EMBL/GenBank/DDBJ databases">
        <title>Nocardioides xinjiangensis sp. nov.</title>
        <authorList>
            <person name="Liu S."/>
        </authorList>
    </citation>
    <scope>NUCLEOTIDE SEQUENCE [LARGE SCALE GENOMIC DNA]</scope>
    <source>
        <strain evidence="7">18</strain>
    </source>
</reference>